<evidence type="ECO:0000256" key="8">
    <source>
        <dbReference type="ARBA" id="ARBA00044876"/>
    </source>
</evidence>
<comment type="catalytic activity">
    <reaction evidence="20">
        <text>L-lysyl-glycine(out) = L-lysyl-glycine(in)</text>
        <dbReference type="Rhea" id="RHEA:79407"/>
        <dbReference type="ChEBI" id="CHEBI:191202"/>
    </reaction>
</comment>
<dbReference type="SUPFAM" id="SSF103473">
    <property type="entry name" value="MFS general substrate transporter"/>
    <property type="match status" value="1"/>
</dbReference>
<feature type="transmembrane region" description="Helical" evidence="25">
    <location>
        <begin position="284"/>
        <end position="304"/>
    </location>
</feature>
<comment type="catalytic activity">
    <reaction evidence="13">
        <text>L-alpha-aminoacyl-L-lysine(out) = L-alpha-aminoacyl-L-lysine(in)</text>
        <dbReference type="Rhea" id="RHEA:79383"/>
        <dbReference type="ChEBI" id="CHEBI:229966"/>
    </reaction>
</comment>
<comment type="subcellular location">
    <subcellularLocation>
        <location evidence="1">Lysosome membrane</location>
        <topology evidence="1">Multi-pass membrane protein</topology>
    </subcellularLocation>
</comment>
<feature type="domain" description="Major facilitator superfamily (MFS) profile" evidence="26">
    <location>
        <begin position="24"/>
        <end position="425"/>
    </location>
</feature>
<keyword evidence="28" id="KW-1185">Reference proteome</keyword>
<feature type="transmembrane region" description="Helical" evidence="25">
    <location>
        <begin position="339"/>
        <end position="361"/>
    </location>
</feature>
<evidence type="ECO:0000256" key="21">
    <source>
        <dbReference type="ARBA" id="ARBA00044985"/>
    </source>
</evidence>
<keyword evidence="5 25" id="KW-1133">Transmembrane helix</keyword>
<protein>
    <recommendedName>
        <fullName evidence="21">Lysosomal dipeptide transporter MFSD1</fullName>
    </recommendedName>
    <alternativeName>
        <fullName evidence="22">Major facilitator superfamily domain-containing protein 1</fullName>
    </alternativeName>
</protein>
<comment type="catalytic activity">
    <reaction evidence="19">
        <text>L-alanyl-L-lysine(out) = L-alanyl-L-lysine(in)</text>
        <dbReference type="Rhea" id="RHEA:79415"/>
        <dbReference type="ChEBI" id="CHEBI:192470"/>
    </reaction>
</comment>
<feature type="transmembrane region" description="Helical" evidence="25">
    <location>
        <begin position="311"/>
        <end position="333"/>
    </location>
</feature>
<feature type="transmembrane region" description="Helical" evidence="25">
    <location>
        <begin position="368"/>
        <end position="391"/>
    </location>
</feature>
<comment type="function">
    <text evidence="23">Lysosomal dipeptide uniporter that selectively exports lysine, arginine or histidine-containing dipeptides with a net positive charge from the lysosome lumen into the cytosol. Could play a role in a specific type of protein O-glycosylation indirectly regulating macrophages migration and tissue invasion. Also essential for liver homeostasis.</text>
</comment>
<evidence type="ECO:0000256" key="11">
    <source>
        <dbReference type="ARBA" id="ARBA00044884"/>
    </source>
</evidence>
<sequence>MKFKDIRDKLSSLKTVNNYFTVSAFILITLLNFGPGFSYDNPAALEQEILRTLKISNAEYEILYITTSWPNVLFPIIGGYLLDRVIGYRLGTIIYTSCVLFGQALFILGCGFNMFWLMCVGRFFFGIGTENTTVAQFTYAGRWFKGAQISIVFGVIFTFTRLGSILDFNVTQALYFAILHRFQLNSNICLSLAYTLGFCLCTLSLIFAIILAVVDKKAEKYGTFNEKIDEKRTFRLSLKNFAFPFNMWLIFIIIICAYLVFPFITLAPVFFQTKYGYSSALSSFTVSIFFITVTIVSSINGLIIDRTGKHLIWILIANVLVIVSHSIFAFTFLPPVLPAIILGIGYSLATTAVWALPTYILSVNQLGTAYGCSLSALNLGEGIISVLSGVIVDNYGYLSLEVFFIFLNLIWLFWSIILFCSDYAKGGVLNKWGRSRRNKKDKEEKIESPISFIDAPLLESEEPKFAQLELENSETQSI</sequence>
<comment type="catalytic activity">
    <reaction evidence="16">
        <text>L-lysyl-L-lysine(out) = L-lysyl-L-lysine(in)</text>
        <dbReference type="Rhea" id="RHEA:79403"/>
        <dbReference type="ChEBI" id="CHEBI:229956"/>
    </reaction>
</comment>
<evidence type="ECO:0000256" key="4">
    <source>
        <dbReference type="ARBA" id="ARBA00022692"/>
    </source>
</evidence>
<dbReference type="InterPro" id="IPR052187">
    <property type="entry name" value="MFSD1"/>
</dbReference>
<evidence type="ECO:0000256" key="24">
    <source>
        <dbReference type="ARBA" id="ARBA00046376"/>
    </source>
</evidence>
<evidence type="ECO:0000256" key="19">
    <source>
        <dbReference type="ARBA" id="ARBA00044919"/>
    </source>
</evidence>
<evidence type="ECO:0000256" key="5">
    <source>
        <dbReference type="ARBA" id="ARBA00022989"/>
    </source>
</evidence>
<dbReference type="EMBL" id="JAKMXF010000340">
    <property type="protein sequence ID" value="KAI6647621.1"/>
    <property type="molecule type" value="Genomic_DNA"/>
</dbReference>
<dbReference type="PANTHER" id="PTHR23512">
    <property type="entry name" value="MAJOR FACILITATOR SUPERFAMILY DOMAIN-CONTAINING PROTEIN 1"/>
    <property type="match status" value="1"/>
</dbReference>
<keyword evidence="4 25" id="KW-0812">Transmembrane</keyword>
<comment type="subunit">
    <text evidence="24">Homodimer. Interacts with lysosomal protein GLMP (via lumenal domain); the interaction starts while both proteins are still in the endoplasmic reticulum and is required for stabilization of MFSD1 in lysosomes but has no direct effect on its targeting to lysosomes or transporter activity.</text>
</comment>
<accession>A0AAV7JGR3</accession>
<comment type="catalytic activity">
    <reaction evidence="10">
        <text>L-alpha-aminoacyl-L-arginine(out) = L-alpha-aminoacyl-L-arginine(in)</text>
        <dbReference type="Rhea" id="RHEA:79367"/>
        <dbReference type="ChEBI" id="CHEBI:229968"/>
    </reaction>
</comment>
<feature type="transmembrane region" description="Helical" evidence="25">
    <location>
        <begin position="62"/>
        <end position="82"/>
    </location>
</feature>
<evidence type="ECO:0000259" key="26">
    <source>
        <dbReference type="PROSITE" id="PS50850"/>
    </source>
</evidence>
<evidence type="ECO:0000313" key="27">
    <source>
        <dbReference type="EMBL" id="KAI6647621.1"/>
    </source>
</evidence>
<dbReference type="Gene3D" id="1.20.1250.20">
    <property type="entry name" value="MFS general substrate transporter like domains"/>
    <property type="match status" value="2"/>
</dbReference>
<evidence type="ECO:0000256" key="13">
    <source>
        <dbReference type="ARBA" id="ARBA00044893"/>
    </source>
</evidence>
<feature type="transmembrane region" description="Helical" evidence="25">
    <location>
        <begin position="94"/>
        <end position="116"/>
    </location>
</feature>
<evidence type="ECO:0000256" key="2">
    <source>
        <dbReference type="ARBA" id="ARBA00008335"/>
    </source>
</evidence>
<gene>
    <name evidence="27" type="ORF">LOD99_8695</name>
</gene>
<comment type="catalytic activity">
    <reaction evidence="12">
        <text>L-lysyl-L-alpha-amino acid(out) = L-lysyl-L-alpha-amino acid(in)</text>
        <dbReference type="Rhea" id="RHEA:79387"/>
        <dbReference type="ChEBI" id="CHEBI:229965"/>
    </reaction>
</comment>
<keyword evidence="7" id="KW-0458">Lysosome</keyword>
<evidence type="ECO:0000256" key="9">
    <source>
        <dbReference type="ARBA" id="ARBA00044878"/>
    </source>
</evidence>
<comment type="similarity">
    <text evidence="2">Belongs to the major facilitator superfamily.</text>
</comment>
<feature type="transmembrane region" description="Helical" evidence="25">
    <location>
        <begin position="241"/>
        <end position="264"/>
    </location>
</feature>
<comment type="catalytic activity">
    <reaction evidence="9">
        <text>L-histidyl-glycine(out) = L-histidyl-glycine(in)</text>
        <dbReference type="Rhea" id="RHEA:79395"/>
        <dbReference type="ChEBI" id="CHEBI:229957"/>
    </reaction>
</comment>
<reference evidence="27 28" key="1">
    <citation type="journal article" date="2023" name="BMC Biol.">
        <title>The compact genome of the sponge Oopsacas minuta (Hexactinellida) is lacking key metazoan core genes.</title>
        <authorList>
            <person name="Santini S."/>
            <person name="Schenkelaars Q."/>
            <person name="Jourda C."/>
            <person name="Duchesne M."/>
            <person name="Belahbib H."/>
            <person name="Rocher C."/>
            <person name="Selva M."/>
            <person name="Riesgo A."/>
            <person name="Vervoort M."/>
            <person name="Leys S.P."/>
            <person name="Kodjabachian L."/>
            <person name="Le Bivic A."/>
            <person name="Borchiellini C."/>
            <person name="Claverie J.M."/>
            <person name="Renard E."/>
        </authorList>
    </citation>
    <scope>NUCLEOTIDE SEQUENCE [LARGE SCALE GENOMIC DNA]</scope>
    <source>
        <strain evidence="27">SPO-2</strain>
    </source>
</reference>
<feature type="transmembrane region" description="Helical" evidence="25">
    <location>
        <begin position="403"/>
        <end position="424"/>
    </location>
</feature>
<evidence type="ECO:0000256" key="7">
    <source>
        <dbReference type="ARBA" id="ARBA00023228"/>
    </source>
</evidence>
<comment type="catalytic activity">
    <reaction evidence="17">
        <text>L-arginyl-glycine(out) = L-arginyl-glycine(in)</text>
        <dbReference type="Rhea" id="RHEA:79391"/>
        <dbReference type="ChEBI" id="CHEBI:229955"/>
    </reaction>
</comment>
<evidence type="ECO:0000256" key="20">
    <source>
        <dbReference type="ARBA" id="ARBA00044924"/>
    </source>
</evidence>
<evidence type="ECO:0000256" key="14">
    <source>
        <dbReference type="ARBA" id="ARBA00044898"/>
    </source>
</evidence>
<dbReference type="PANTHER" id="PTHR23512:SF3">
    <property type="entry name" value="MAJOR FACILITATOR SUPERFAMILY DOMAIN-CONTAINING PROTEIN 1"/>
    <property type="match status" value="1"/>
</dbReference>
<comment type="catalytic activity">
    <reaction evidence="18">
        <text>L-histidyl-L-alpha-amino acid(out) = L-histidyl-L-alpha-amino acid(in)</text>
        <dbReference type="Rhea" id="RHEA:79379"/>
        <dbReference type="ChEBI" id="CHEBI:229964"/>
    </reaction>
</comment>
<evidence type="ECO:0000313" key="28">
    <source>
        <dbReference type="Proteomes" id="UP001165289"/>
    </source>
</evidence>
<keyword evidence="6 25" id="KW-0472">Membrane</keyword>
<proteinExistence type="inferred from homology"/>
<comment type="catalytic activity">
    <reaction evidence="14">
        <text>L-aspartyl-L-lysine(out) = L-aspartyl-L-lysine(in)</text>
        <dbReference type="Rhea" id="RHEA:79411"/>
        <dbReference type="ChEBI" id="CHEBI:229953"/>
    </reaction>
</comment>
<evidence type="ECO:0000256" key="10">
    <source>
        <dbReference type="ARBA" id="ARBA00044881"/>
    </source>
</evidence>
<evidence type="ECO:0000256" key="18">
    <source>
        <dbReference type="ARBA" id="ARBA00044912"/>
    </source>
</evidence>
<name>A0AAV7JGR3_9METZ</name>
<dbReference type="InterPro" id="IPR020846">
    <property type="entry name" value="MFS_dom"/>
</dbReference>
<evidence type="ECO:0000256" key="12">
    <source>
        <dbReference type="ARBA" id="ARBA00044891"/>
    </source>
</evidence>
<evidence type="ECO:0000256" key="22">
    <source>
        <dbReference type="ARBA" id="ARBA00045018"/>
    </source>
</evidence>
<dbReference type="GO" id="GO:0022857">
    <property type="term" value="F:transmembrane transporter activity"/>
    <property type="evidence" value="ECO:0007669"/>
    <property type="project" value="InterPro"/>
</dbReference>
<evidence type="ECO:0000256" key="3">
    <source>
        <dbReference type="ARBA" id="ARBA00022448"/>
    </source>
</evidence>
<keyword evidence="3" id="KW-0813">Transport</keyword>
<comment type="catalytic activity">
    <reaction evidence="15">
        <text>L-arginyl-L-alpha-amino acid(out) = L-arginyl-L-alpha-amino acid(in)</text>
        <dbReference type="Rhea" id="RHEA:79371"/>
        <dbReference type="ChEBI" id="CHEBI:84315"/>
    </reaction>
</comment>
<dbReference type="Pfam" id="PF07690">
    <property type="entry name" value="MFS_1"/>
    <property type="match status" value="1"/>
</dbReference>
<comment type="caution">
    <text evidence="27">The sequence shown here is derived from an EMBL/GenBank/DDBJ whole genome shotgun (WGS) entry which is preliminary data.</text>
</comment>
<dbReference type="AlphaFoldDB" id="A0AAV7JGR3"/>
<evidence type="ECO:0000256" key="17">
    <source>
        <dbReference type="ARBA" id="ARBA00044903"/>
    </source>
</evidence>
<dbReference type="PROSITE" id="PS50850">
    <property type="entry name" value="MFS"/>
    <property type="match status" value="1"/>
</dbReference>
<evidence type="ECO:0000256" key="25">
    <source>
        <dbReference type="SAM" id="Phobius"/>
    </source>
</evidence>
<dbReference type="InterPro" id="IPR011701">
    <property type="entry name" value="MFS"/>
</dbReference>
<dbReference type="Proteomes" id="UP001165289">
    <property type="component" value="Unassembled WGS sequence"/>
</dbReference>
<evidence type="ECO:0000256" key="15">
    <source>
        <dbReference type="ARBA" id="ARBA00044899"/>
    </source>
</evidence>
<feature type="transmembrane region" description="Helical" evidence="25">
    <location>
        <begin position="192"/>
        <end position="214"/>
    </location>
</feature>
<evidence type="ECO:0000256" key="16">
    <source>
        <dbReference type="ARBA" id="ARBA00044900"/>
    </source>
</evidence>
<comment type="catalytic activity">
    <reaction evidence="8">
        <text>L-lysyl-L-alanine(out) = L-lysyl-L-alanine(in)</text>
        <dbReference type="Rhea" id="RHEA:79399"/>
        <dbReference type="ChEBI" id="CHEBI:229954"/>
    </reaction>
</comment>
<dbReference type="GO" id="GO:0005765">
    <property type="term" value="C:lysosomal membrane"/>
    <property type="evidence" value="ECO:0007669"/>
    <property type="project" value="UniProtKB-SubCell"/>
</dbReference>
<organism evidence="27 28">
    <name type="scientific">Oopsacas minuta</name>
    <dbReference type="NCBI Taxonomy" id="111878"/>
    <lineage>
        <taxon>Eukaryota</taxon>
        <taxon>Metazoa</taxon>
        <taxon>Porifera</taxon>
        <taxon>Hexactinellida</taxon>
        <taxon>Hexasterophora</taxon>
        <taxon>Lyssacinosida</taxon>
        <taxon>Leucopsacidae</taxon>
        <taxon>Oopsacas</taxon>
    </lineage>
</organism>
<evidence type="ECO:0000256" key="6">
    <source>
        <dbReference type="ARBA" id="ARBA00023136"/>
    </source>
</evidence>
<comment type="catalytic activity">
    <reaction evidence="11">
        <text>L-alpha-aminoacyl-L-histidine(out) = L-alpha-aminoacyl-L-histidine(in)</text>
        <dbReference type="Rhea" id="RHEA:79375"/>
        <dbReference type="ChEBI" id="CHEBI:229967"/>
    </reaction>
</comment>
<evidence type="ECO:0000256" key="1">
    <source>
        <dbReference type="ARBA" id="ARBA00004155"/>
    </source>
</evidence>
<dbReference type="InterPro" id="IPR036259">
    <property type="entry name" value="MFS_trans_sf"/>
</dbReference>
<evidence type="ECO:0000256" key="23">
    <source>
        <dbReference type="ARBA" id="ARBA00045709"/>
    </source>
</evidence>